<evidence type="ECO:0000256" key="1">
    <source>
        <dbReference type="SAM" id="SignalP"/>
    </source>
</evidence>
<evidence type="ECO:0000313" key="2">
    <source>
        <dbReference type="EMBL" id="MBW30692.1"/>
    </source>
</evidence>
<sequence>MQLLVLLVVVPFGAAAAAAADGATVAEDGGSGGGDGCVMRDDDGDCANTVAAAVGVDIIGRISRRSISTDCSGTILHPLEDHERGDWLSSSRLATDIHRFSIHRPPHVVERPLCCFHSDATLGLDLILKGGCFNDGTIPNGSQTKGGHIHGIQLTERTNCCSLLAASHSLLGRSG</sequence>
<dbReference type="AlphaFoldDB" id="A0A2M3ZQC1"/>
<name>A0A2M3ZQC1_9DIPT</name>
<feature type="signal peptide" evidence="1">
    <location>
        <begin position="1"/>
        <end position="19"/>
    </location>
</feature>
<proteinExistence type="predicted"/>
<organism evidence="2">
    <name type="scientific">Anopheles braziliensis</name>
    <dbReference type="NCBI Taxonomy" id="58242"/>
    <lineage>
        <taxon>Eukaryota</taxon>
        <taxon>Metazoa</taxon>
        <taxon>Ecdysozoa</taxon>
        <taxon>Arthropoda</taxon>
        <taxon>Hexapoda</taxon>
        <taxon>Insecta</taxon>
        <taxon>Pterygota</taxon>
        <taxon>Neoptera</taxon>
        <taxon>Endopterygota</taxon>
        <taxon>Diptera</taxon>
        <taxon>Nematocera</taxon>
        <taxon>Culicoidea</taxon>
        <taxon>Culicidae</taxon>
        <taxon>Anophelinae</taxon>
        <taxon>Anopheles</taxon>
    </lineage>
</organism>
<protein>
    <submittedName>
        <fullName evidence="2">Putative secreted peptide</fullName>
    </submittedName>
</protein>
<reference evidence="2" key="1">
    <citation type="submission" date="2018-01" db="EMBL/GenBank/DDBJ databases">
        <title>An insight into the sialome of Amazonian anophelines.</title>
        <authorList>
            <person name="Ribeiro J.M."/>
            <person name="Scarpassa V."/>
            <person name="Calvo E."/>
        </authorList>
    </citation>
    <scope>NUCLEOTIDE SEQUENCE</scope>
    <source>
        <tissue evidence="2">Salivary glands</tissue>
    </source>
</reference>
<keyword evidence="1" id="KW-0732">Signal</keyword>
<feature type="chain" id="PRO_5014973290" evidence="1">
    <location>
        <begin position="20"/>
        <end position="175"/>
    </location>
</feature>
<accession>A0A2M3ZQC1</accession>
<dbReference type="EMBL" id="GGFM01009941">
    <property type="protein sequence ID" value="MBW30692.1"/>
    <property type="molecule type" value="Transcribed_RNA"/>
</dbReference>